<evidence type="ECO:0008006" key="3">
    <source>
        <dbReference type="Google" id="ProtNLM"/>
    </source>
</evidence>
<name>R3TQ41_9ENTE</name>
<evidence type="ECO:0000313" key="1">
    <source>
        <dbReference type="EMBL" id="EOL43654.1"/>
    </source>
</evidence>
<evidence type="ECO:0000313" key="2">
    <source>
        <dbReference type="Proteomes" id="UP000013840"/>
    </source>
</evidence>
<reference evidence="1 2" key="1">
    <citation type="submission" date="2013-02" db="EMBL/GenBank/DDBJ databases">
        <title>The Genome Sequence of Enterococcus caccae BAA-1240.</title>
        <authorList>
            <consortium name="The Broad Institute Genome Sequencing Platform"/>
            <consortium name="The Broad Institute Genome Sequencing Center for Infectious Disease"/>
            <person name="Earl A.M."/>
            <person name="Gilmore M.S."/>
            <person name="Lebreton F."/>
            <person name="Walker B."/>
            <person name="Young S.K."/>
            <person name="Zeng Q."/>
            <person name="Gargeya S."/>
            <person name="Fitzgerald M."/>
            <person name="Haas B."/>
            <person name="Abouelleil A."/>
            <person name="Alvarado L."/>
            <person name="Arachchi H.M."/>
            <person name="Berlin A.M."/>
            <person name="Chapman S.B."/>
            <person name="Dewar J."/>
            <person name="Goldberg J."/>
            <person name="Griggs A."/>
            <person name="Gujja S."/>
            <person name="Hansen M."/>
            <person name="Howarth C."/>
            <person name="Imamovic A."/>
            <person name="Larimer J."/>
            <person name="McCowan C."/>
            <person name="Murphy C."/>
            <person name="Neiman D."/>
            <person name="Pearson M."/>
            <person name="Priest M."/>
            <person name="Roberts A."/>
            <person name="Saif S."/>
            <person name="Shea T."/>
            <person name="Sisk P."/>
            <person name="Sykes S."/>
            <person name="Wortman J."/>
            <person name="Nusbaum C."/>
            <person name="Birren B."/>
        </authorList>
    </citation>
    <scope>NUCLEOTIDE SEQUENCE [LARGE SCALE GENOMIC DNA]</scope>
    <source>
        <strain evidence="1 2">ATCC BAA-1240</strain>
    </source>
</reference>
<dbReference type="EMBL" id="AJAU01000022">
    <property type="protein sequence ID" value="EOL43654.1"/>
    <property type="molecule type" value="Genomic_DNA"/>
</dbReference>
<dbReference type="STRING" id="317735.RU98_GL000158"/>
<dbReference type="Proteomes" id="UP000013840">
    <property type="component" value="Unassembled WGS sequence"/>
</dbReference>
<comment type="caution">
    <text evidence="1">The sequence shown here is derived from an EMBL/GenBank/DDBJ whole genome shotgun (WGS) entry which is preliminary data.</text>
</comment>
<dbReference type="eggNOG" id="COG3666">
    <property type="taxonomic scope" value="Bacteria"/>
</dbReference>
<dbReference type="AlphaFoldDB" id="R3TQ41"/>
<proteinExistence type="predicted"/>
<protein>
    <recommendedName>
        <fullName evidence="3">Transposase</fullName>
    </recommendedName>
</protein>
<gene>
    <name evidence="1" type="ORF">UC7_02984</name>
</gene>
<sequence length="78" mass="9075">MAQGLEALTSYLRERQLIDDALFIDGTKILADANKYSFVWKKSTIRYDQMNRENTLALMTELKEAYSRRVRSQLQSIG</sequence>
<accession>R3TQ41</accession>
<keyword evidence="2" id="KW-1185">Reference proteome</keyword>
<dbReference type="PATRIC" id="fig|1158612.3.peg.2952"/>
<organism evidence="1 2">
    <name type="scientific">Enterococcus caccae ATCC BAA-1240</name>
    <dbReference type="NCBI Taxonomy" id="1158612"/>
    <lineage>
        <taxon>Bacteria</taxon>
        <taxon>Bacillati</taxon>
        <taxon>Bacillota</taxon>
        <taxon>Bacilli</taxon>
        <taxon>Lactobacillales</taxon>
        <taxon>Enterococcaceae</taxon>
        <taxon>Enterococcus</taxon>
    </lineage>
</organism>